<gene>
    <name evidence="1" type="ORF">JGU71_19265</name>
</gene>
<proteinExistence type="predicted"/>
<evidence type="ECO:0000313" key="2">
    <source>
        <dbReference type="Proteomes" id="UP000655868"/>
    </source>
</evidence>
<organism evidence="1 2">
    <name type="scientific">Antrihabitans stalagmiti</name>
    <dbReference type="NCBI Taxonomy" id="2799499"/>
    <lineage>
        <taxon>Bacteria</taxon>
        <taxon>Bacillati</taxon>
        <taxon>Actinomycetota</taxon>
        <taxon>Actinomycetes</taxon>
        <taxon>Mycobacteriales</taxon>
        <taxon>Nocardiaceae</taxon>
        <taxon>Antrihabitans</taxon>
    </lineage>
</organism>
<accession>A0A934NTA1</accession>
<dbReference type="Proteomes" id="UP000655868">
    <property type="component" value="Unassembled WGS sequence"/>
</dbReference>
<evidence type="ECO:0008006" key="3">
    <source>
        <dbReference type="Google" id="ProtNLM"/>
    </source>
</evidence>
<name>A0A934NTA1_9NOCA</name>
<reference evidence="1" key="1">
    <citation type="submission" date="2020-12" db="EMBL/GenBank/DDBJ databases">
        <title>Antrihabitans popcorni sp. nov. and Antrihabitans auranticaus sp. nov., isolated from a larva cave.</title>
        <authorList>
            <person name="Lee S.D."/>
            <person name="Kim I.S."/>
        </authorList>
    </citation>
    <scope>NUCLEOTIDE SEQUENCE</scope>
    <source>
        <strain evidence="1">YC3-6</strain>
    </source>
</reference>
<evidence type="ECO:0000313" key="1">
    <source>
        <dbReference type="EMBL" id="MBJ8341031.1"/>
    </source>
</evidence>
<dbReference type="RefSeq" id="WP_199705903.1">
    <property type="nucleotide sequence ID" value="NZ_JAEMNV010000006.1"/>
</dbReference>
<sequence length="76" mass="8713">MSSVCERGDGSARAATLDVLRLVVYSYAIGNGDLHGKYFSVFWRDPMALDFYGRANKRTRRHFVESARRLGLRSER</sequence>
<comment type="caution">
    <text evidence="1">The sequence shown here is derived from an EMBL/GenBank/DDBJ whole genome shotgun (WGS) entry which is preliminary data.</text>
</comment>
<keyword evidence="2" id="KW-1185">Reference proteome</keyword>
<dbReference type="EMBL" id="JAEMNV010000006">
    <property type="protein sequence ID" value="MBJ8341031.1"/>
    <property type="molecule type" value="Genomic_DNA"/>
</dbReference>
<dbReference type="AlphaFoldDB" id="A0A934NTA1"/>
<protein>
    <recommendedName>
        <fullName evidence="3">HipA-like C-terminal domain-containing protein</fullName>
    </recommendedName>
</protein>